<proteinExistence type="predicted"/>
<name>A0A6M8ED91_9BACT</name>
<evidence type="ECO:0000313" key="1">
    <source>
        <dbReference type="EMBL" id="QKE29483.1"/>
    </source>
</evidence>
<dbReference type="KEGG" id="paco:AACT_2374"/>
<dbReference type="InterPro" id="IPR009367">
    <property type="entry name" value="Elm1-like"/>
</dbReference>
<dbReference type="RefSeq" id="WP_172127219.1">
    <property type="nucleotide sequence ID" value="NZ_CP042652.1"/>
</dbReference>
<gene>
    <name evidence="1" type="ORF">AACT_2374</name>
</gene>
<organism evidence="1 2">
    <name type="scientific">Arcobacter acticola</name>
    <dbReference type="NCBI Taxonomy" id="1849015"/>
    <lineage>
        <taxon>Bacteria</taxon>
        <taxon>Pseudomonadati</taxon>
        <taxon>Campylobacterota</taxon>
        <taxon>Epsilonproteobacteria</taxon>
        <taxon>Campylobacterales</taxon>
        <taxon>Arcobacteraceae</taxon>
        <taxon>Arcobacter</taxon>
    </lineage>
</organism>
<reference evidence="1 2" key="1">
    <citation type="submission" date="2019-08" db="EMBL/GenBank/DDBJ databases">
        <title>Complete genome sequence of Arcobacter acticola.</title>
        <authorList>
            <person name="Miller W."/>
        </authorList>
    </citation>
    <scope>NUCLEOTIDE SEQUENCE [LARGE SCALE GENOMIC DNA]</scope>
    <source>
        <strain evidence="1 2">KCTC 52212</strain>
    </source>
</reference>
<protein>
    <submittedName>
        <fullName evidence="1">Mitochondrial fission domain-containing protein</fullName>
    </submittedName>
</protein>
<sequence>MKRILIISDGKPGHLNQSIAFCKIKDVSYDILEVKFKSKFHKALSYLFDKLGYYTDFLFTDYKKYYGDFYDAVISAGSGTYYFNKYISKKYNKKAIALMLPKSYKYKDFYYIIAQEHDNPVRLDNILTLPLNLSFPREKGYVKKVEGKKSLAIIIGGDNDVFDMEHELIKDELDDIFEKYPDYLKYITTSRRTSKEIENLINEYKFDYKLIYSEEPNINPIGDFIAVCDEFFITTDSTSMLSEVRANSNAIINIVDLDSKKENTKYHRLVKIIEDMDDEKVNFAKLLKKVKI</sequence>
<keyword evidence="2" id="KW-1185">Reference proteome</keyword>
<dbReference type="Pfam" id="PF06258">
    <property type="entry name" value="Mito_fiss_Elm1"/>
    <property type="match status" value="1"/>
</dbReference>
<accession>A0A6M8ED91</accession>
<dbReference type="EMBL" id="CP042652">
    <property type="protein sequence ID" value="QKE29483.1"/>
    <property type="molecule type" value="Genomic_DNA"/>
</dbReference>
<evidence type="ECO:0000313" key="2">
    <source>
        <dbReference type="Proteomes" id="UP000503483"/>
    </source>
</evidence>
<dbReference type="AlphaFoldDB" id="A0A6M8ED91"/>
<dbReference type="Proteomes" id="UP000503483">
    <property type="component" value="Chromosome"/>
</dbReference>